<organism evidence="3 4">
    <name type="scientific">Chaetomidium leptoderma</name>
    <dbReference type="NCBI Taxonomy" id="669021"/>
    <lineage>
        <taxon>Eukaryota</taxon>
        <taxon>Fungi</taxon>
        <taxon>Dikarya</taxon>
        <taxon>Ascomycota</taxon>
        <taxon>Pezizomycotina</taxon>
        <taxon>Sordariomycetes</taxon>
        <taxon>Sordariomycetidae</taxon>
        <taxon>Sordariales</taxon>
        <taxon>Chaetomiaceae</taxon>
        <taxon>Chaetomidium</taxon>
    </lineage>
</organism>
<feature type="region of interest" description="Disordered" evidence="1">
    <location>
        <begin position="207"/>
        <end position="267"/>
    </location>
</feature>
<evidence type="ECO:0000313" key="4">
    <source>
        <dbReference type="Proteomes" id="UP001302745"/>
    </source>
</evidence>
<evidence type="ECO:0000313" key="3">
    <source>
        <dbReference type="EMBL" id="KAK4150687.1"/>
    </source>
</evidence>
<feature type="domain" description="GIT Spa2 homology (SHD)" evidence="2">
    <location>
        <begin position="452"/>
        <end position="482"/>
    </location>
</feature>
<dbReference type="Pfam" id="PF08518">
    <property type="entry name" value="GIT_SHD"/>
    <property type="match status" value="1"/>
</dbReference>
<dbReference type="Proteomes" id="UP001302745">
    <property type="component" value="Unassembled WGS sequence"/>
</dbReference>
<keyword evidence="4" id="KW-1185">Reference proteome</keyword>
<feature type="domain" description="GIT Spa2 homology (SHD)" evidence="2">
    <location>
        <begin position="394"/>
        <end position="424"/>
    </location>
</feature>
<evidence type="ECO:0000259" key="2">
    <source>
        <dbReference type="SMART" id="SM00555"/>
    </source>
</evidence>
<name>A0AAN6VFW0_9PEZI</name>
<feature type="region of interest" description="Disordered" evidence="1">
    <location>
        <begin position="292"/>
        <end position="313"/>
    </location>
</feature>
<reference evidence="3" key="1">
    <citation type="journal article" date="2023" name="Mol. Phylogenet. Evol.">
        <title>Genome-scale phylogeny and comparative genomics of the fungal order Sordariales.</title>
        <authorList>
            <person name="Hensen N."/>
            <person name="Bonometti L."/>
            <person name="Westerberg I."/>
            <person name="Brannstrom I.O."/>
            <person name="Guillou S."/>
            <person name="Cros-Aarteil S."/>
            <person name="Calhoun S."/>
            <person name="Haridas S."/>
            <person name="Kuo A."/>
            <person name="Mondo S."/>
            <person name="Pangilinan J."/>
            <person name="Riley R."/>
            <person name="LaButti K."/>
            <person name="Andreopoulos B."/>
            <person name="Lipzen A."/>
            <person name="Chen C."/>
            <person name="Yan M."/>
            <person name="Daum C."/>
            <person name="Ng V."/>
            <person name="Clum A."/>
            <person name="Steindorff A."/>
            <person name="Ohm R.A."/>
            <person name="Martin F."/>
            <person name="Silar P."/>
            <person name="Natvig D.O."/>
            <person name="Lalanne C."/>
            <person name="Gautier V."/>
            <person name="Ament-Velasquez S.L."/>
            <person name="Kruys A."/>
            <person name="Hutchinson M.I."/>
            <person name="Powell A.J."/>
            <person name="Barry K."/>
            <person name="Miller A.N."/>
            <person name="Grigoriev I.V."/>
            <person name="Debuchy R."/>
            <person name="Gladieux P."/>
            <person name="Hiltunen Thoren M."/>
            <person name="Johannesson H."/>
        </authorList>
    </citation>
    <scope>NUCLEOTIDE SEQUENCE</scope>
    <source>
        <strain evidence="3">CBS 538.74</strain>
    </source>
</reference>
<protein>
    <recommendedName>
        <fullName evidence="2">GIT Spa2 homology (SHD) domain-containing protein</fullName>
    </recommendedName>
</protein>
<feature type="compositionally biased region" description="Acidic residues" evidence="1">
    <location>
        <begin position="244"/>
        <end position="255"/>
    </location>
</feature>
<sequence>MQPPVPTPLPAALDLLLASEARVSTLVQPAFGLSSDNQAEGSSSSSSSERSQKRAVRMRYDLNNARCLLEQLRRVLVDRFDGIPAQRRELVLVRQVAAVLGAGAMVFNCLEKPLRELKTWYDVESQWGENGLDVKAVKWARHETRGEVWDMMRGLKDLGTAVWFVLTILESPSDDDVATNRENLRTAVAEIMGKDNALSREIKRLYPEPEAGLPPSNEAVNPGSSTEIRIYHPPSPSDSVAIVCEDDSDDSDSEDGPPTPSSSVFPFPDTVLEGHLATLANISALDDVLIPIAPPETSEPDEPTPPQRDSNPLKVITVSTSGVDISPLPSDLDTSLSQPTPDTALSADAVFQLPDVTDTIVLDFFRRALQVSRFALGFPRGQPRLGYPVHCAAQGRKLETLRPRQMRELCTDLYDELVRRNVEDQNRNRRESASSPVEFVEPEGLDVKRMLARAKLARMRDAPFGRFMRGVLLELERRSQTCLPAEEEEDVESAAAGLAKLSAVQGDRWSVEAVWKAPVWEPGSFIEKTARAMV</sequence>
<accession>A0AAN6VFW0</accession>
<feature type="compositionally biased region" description="Polar residues" evidence="1">
    <location>
        <begin position="218"/>
        <end position="227"/>
    </location>
</feature>
<dbReference type="SMART" id="SM00555">
    <property type="entry name" value="GIT"/>
    <property type="match status" value="2"/>
</dbReference>
<dbReference type="InterPro" id="IPR013724">
    <property type="entry name" value="GIT_SHD"/>
</dbReference>
<dbReference type="AlphaFoldDB" id="A0AAN6VFW0"/>
<gene>
    <name evidence="3" type="ORF">C8A00DRAFT_17832</name>
</gene>
<comment type="caution">
    <text evidence="3">The sequence shown here is derived from an EMBL/GenBank/DDBJ whole genome shotgun (WGS) entry which is preliminary data.</text>
</comment>
<proteinExistence type="predicted"/>
<reference evidence="3" key="2">
    <citation type="submission" date="2023-05" db="EMBL/GenBank/DDBJ databases">
        <authorList>
            <consortium name="Lawrence Berkeley National Laboratory"/>
            <person name="Steindorff A."/>
            <person name="Hensen N."/>
            <person name="Bonometti L."/>
            <person name="Westerberg I."/>
            <person name="Brannstrom I.O."/>
            <person name="Guillou S."/>
            <person name="Cros-Aarteil S."/>
            <person name="Calhoun S."/>
            <person name="Haridas S."/>
            <person name="Kuo A."/>
            <person name="Mondo S."/>
            <person name="Pangilinan J."/>
            <person name="Riley R."/>
            <person name="Labutti K."/>
            <person name="Andreopoulos B."/>
            <person name="Lipzen A."/>
            <person name="Chen C."/>
            <person name="Yanf M."/>
            <person name="Daum C."/>
            <person name="Ng V."/>
            <person name="Clum A."/>
            <person name="Ohm R."/>
            <person name="Martin F."/>
            <person name="Silar P."/>
            <person name="Natvig D."/>
            <person name="Lalanne C."/>
            <person name="Gautier V."/>
            <person name="Ament-Velasquez S.L."/>
            <person name="Kruys A."/>
            <person name="Hutchinson M.I."/>
            <person name="Powell A.J."/>
            <person name="Barry K."/>
            <person name="Miller A.N."/>
            <person name="Grigoriev I.V."/>
            <person name="Debuchy R."/>
            <person name="Gladieux P."/>
            <person name="Thoren M.H."/>
            <person name="Johannesson H."/>
        </authorList>
    </citation>
    <scope>NUCLEOTIDE SEQUENCE</scope>
    <source>
        <strain evidence="3">CBS 538.74</strain>
    </source>
</reference>
<dbReference type="EMBL" id="MU857056">
    <property type="protein sequence ID" value="KAK4150687.1"/>
    <property type="molecule type" value="Genomic_DNA"/>
</dbReference>
<evidence type="ECO:0000256" key="1">
    <source>
        <dbReference type="SAM" id="MobiDB-lite"/>
    </source>
</evidence>